<evidence type="ECO:0000313" key="8">
    <source>
        <dbReference type="Proteomes" id="UP000004207"/>
    </source>
</evidence>
<dbReference type="GO" id="GO:0005737">
    <property type="term" value="C:cytoplasm"/>
    <property type="evidence" value="ECO:0007669"/>
    <property type="project" value="UniProtKB-SubCell"/>
</dbReference>
<keyword evidence="8" id="KW-1185">Reference proteome</keyword>
<keyword evidence="4 6" id="KW-0143">Chaperone</keyword>
<dbReference type="eggNOG" id="COG1281">
    <property type="taxonomic scope" value="Bacteria"/>
</dbReference>
<dbReference type="Proteomes" id="UP000004207">
    <property type="component" value="Unassembled WGS sequence"/>
</dbReference>
<dbReference type="InterPro" id="IPR023212">
    <property type="entry name" value="Hsp33_helix_hairpin_bin_dom_sf"/>
</dbReference>
<comment type="function">
    <text evidence="6">Redox regulated molecular chaperone. Protects both thermally unfolding and oxidatively damaged proteins from irreversible aggregation. Plays an important role in the bacterial defense system toward oxidative stress.</text>
</comment>
<comment type="similarity">
    <text evidence="6">Belongs to the HSP33 family.</text>
</comment>
<dbReference type="NCBIfam" id="NF001033">
    <property type="entry name" value="PRK00114.1"/>
    <property type="match status" value="1"/>
</dbReference>
<evidence type="ECO:0000256" key="5">
    <source>
        <dbReference type="ARBA" id="ARBA00023284"/>
    </source>
</evidence>
<feature type="disulfide bond" description="Redox-active" evidence="6">
    <location>
        <begin position="276"/>
        <end position="279"/>
    </location>
</feature>
<dbReference type="InterPro" id="IPR016154">
    <property type="entry name" value="Heat_shock_Hsp33_C"/>
</dbReference>
<evidence type="ECO:0000256" key="4">
    <source>
        <dbReference type="ARBA" id="ARBA00023186"/>
    </source>
</evidence>
<dbReference type="GO" id="GO:0051082">
    <property type="term" value="F:unfolded protein binding"/>
    <property type="evidence" value="ECO:0007669"/>
    <property type="project" value="UniProtKB-UniRule"/>
</dbReference>
<evidence type="ECO:0000256" key="2">
    <source>
        <dbReference type="ARBA" id="ARBA00022833"/>
    </source>
</evidence>
<evidence type="ECO:0000256" key="1">
    <source>
        <dbReference type="ARBA" id="ARBA00022490"/>
    </source>
</evidence>
<gene>
    <name evidence="6 7" type="primary">hslO</name>
    <name evidence="7" type="ORF">HMPREF0476_0526</name>
</gene>
<comment type="subcellular location">
    <subcellularLocation>
        <location evidence="6">Cytoplasm</location>
    </subcellularLocation>
</comment>
<dbReference type="SUPFAM" id="SSF118352">
    <property type="entry name" value="HSP33 redox switch-like"/>
    <property type="match status" value="1"/>
</dbReference>
<proteinExistence type="inferred from homology"/>
<accession>F5S5P3</accession>
<dbReference type="PIRSF" id="PIRSF005261">
    <property type="entry name" value="Heat_shock_Hsp33"/>
    <property type="match status" value="1"/>
</dbReference>
<protein>
    <recommendedName>
        <fullName evidence="6">33 kDa chaperonin</fullName>
    </recommendedName>
    <alternativeName>
        <fullName evidence="6">Heat shock protein 33 homolog</fullName>
        <shortName evidence="6">HSP33</shortName>
    </alternativeName>
</protein>
<keyword evidence="1 6" id="KW-0963">Cytoplasm</keyword>
<dbReference type="CDD" id="cd00498">
    <property type="entry name" value="Hsp33"/>
    <property type="match status" value="1"/>
</dbReference>
<comment type="PTM">
    <text evidence="6">Under oxidizing conditions two disulfide bonds are formed involving the reactive cysteines. Under reducing conditions zinc is bound to the reactive cysteines and the protein is inactive.</text>
</comment>
<dbReference type="PANTHER" id="PTHR30111">
    <property type="entry name" value="33 KDA CHAPERONIN"/>
    <property type="match status" value="1"/>
</dbReference>
<dbReference type="HAMAP" id="MF_00117">
    <property type="entry name" value="HslO"/>
    <property type="match status" value="1"/>
</dbReference>
<feature type="disulfide bond" description="Redox-active" evidence="6">
    <location>
        <begin position="243"/>
        <end position="245"/>
    </location>
</feature>
<keyword evidence="3 6" id="KW-1015">Disulfide bond</keyword>
<reference evidence="7 8" key="1">
    <citation type="submission" date="2011-04" db="EMBL/GenBank/DDBJ databases">
        <authorList>
            <person name="Muzny D."/>
            <person name="Qin X."/>
            <person name="Deng J."/>
            <person name="Jiang H."/>
            <person name="Liu Y."/>
            <person name="Qu J."/>
            <person name="Song X.-Z."/>
            <person name="Zhang L."/>
            <person name="Thornton R."/>
            <person name="Coyle M."/>
            <person name="Francisco L."/>
            <person name="Jackson L."/>
            <person name="Javaid M."/>
            <person name="Korchina V."/>
            <person name="Kovar C."/>
            <person name="Mata R."/>
            <person name="Mathew T."/>
            <person name="Ngo R."/>
            <person name="Nguyen L."/>
            <person name="Nguyen N."/>
            <person name="Okwuonu G."/>
            <person name="Ongeri F."/>
            <person name="Pham C."/>
            <person name="Simmons D."/>
            <person name="Wilczek-Boney K."/>
            <person name="Hale W."/>
            <person name="Jakkamsetti A."/>
            <person name="Pham P."/>
            <person name="Ruth R."/>
            <person name="San Lucas F."/>
            <person name="Warren J."/>
            <person name="Zhang J."/>
            <person name="Zhao Z."/>
            <person name="Zhou C."/>
            <person name="Zhu D."/>
            <person name="Lee S."/>
            <person name="Bess C."/>
            <person name="Blankenburg K."/>
            <person name="Forbes L."/>
            <person name="Fu Q."/>
            <person name="Gubbala S."/>
            <person name="Hirani K."/>
            <person name="Jayaseelan J.C."/>
            <person name="Lara F."/>
            <person name="Munidasa M."/>
            <person name="Palculict T."/>
            <person name="Patil S."/>
            <person name="Pu L.-L."/>
            <person name="Saada N."/>
            <person name="Tang L."/>
            <person name="Weissenberger G."/>
            <person name="Zhu Y."/>
            <person name="Hemphill L."/>
            <person name="Shang Y."/>
            <person name="Youmans B."/>
            <person name="Ayvaz T."/>
            <person name="Ross M."/>
            <person name="Santibanez J."/>
            <person name="Aqrawi P."/>
            <person name="Gross S."/>
            <person name="Joshi V."/>
            <person name="Fowler G."/>
            <person name="Nazareth L."/>
            <person name="Reid J."/>
            <person name="Worley K."/>
            <person name="Petrosino J."/>
            <person name="Highlander S."/>
            <person name="Gibbs R."/>
        </authorList>
    </citation>
    <scope>NUCLEOTIDE SEQUENCE [LARGE SCALE GENOMIC DNA]</scope>
    <source>
        <strain evidence="7 8">ATCC 23330</strain>
    </source>
</reference>
<keyword evidence="5 6" id="KW-0676">Redox-active center</keyword>
<sequence>MYHFYFNQPNHKTKEHNMNERIRFIFDDMPIRGLHTQLGGVWQHILQRKHYSVAIQRALGELLAAGSLLSSNLKLDGTLIVQVQGQGVLKMLVVEATSEHTVRATARWDEHVAIADDADLNTLLGDNSVFVLTVQPKDGEPWQGVVPLEGGSIASMLMHYMARSEQLETYIALAADAQHVGGLLLQRLPEEQPNPEAWQHVTALAETLTATELLNLDAQNLLYRLYHETPPRVFEPEALEFACTCSRGKVSDMLLMLGGQEVGAVVAEEGSITVDCDFCNEHYTFDETDVNALFGADIVAAVQAEHAKPRVM</sequence>
<keyword evidence="2 6" id="KW-0862">Zinc</keyword>
<dbReference type="SUPFAM" id="SSF64397">
    <property type="entry name" value="Hsp33 domain"/>
    <property type="match status" value="1"/>
</dbReference>
<dbReference type="GO" id="GO:0042026">
    <property type="term" value="P:protein refolding"/>
    <property type="evidence" value="ECO:0007669"/>
    <property type="project" value="TreeGrafter"/>
</dbReference>
<name>F5S5P3_KINKI</name>
<dbReference type="GO" id="GO:0044183">
    <property type="term" value="F:protein folding chaperone"/>
    <property type="evidence" value="ECO:0007669"/>
    <property type="project" value="TreeGrafter"/>
</dbReference>
<evidence type="ECO:0000256" key="3">
    <source>
        <dbReference type="ARBA" id="ARBA00023157"/>
    </source>
</evidence>
<dbReference type="InterPro" id="IPR000397">
    <property type="entry name" value="Heat_shock_Hsp33"/>
</dbReference>
<dbReference type="Pfam" id="PF01430">
    <property type="entry name" value="HSP33"/>
    <property type="match status" value="1"/>
</dbReference>
<dbReference type="STRING" id="504.KKKWG1_1111"/>
<dbReference type="PANTHER" id="PTHR30111:SF1">
    <property type="entry name" value="33 KDA CHAPERONIN"/>
    <property type="match status" value="1"/>
</dbReference>
<dbReference type="Gene3D" id="3.55.30.10">
    <property type="entry name" value="Hsp33 domain"/>
    <property type="match status" value="1"/>
</dbReference>
<dbReference type="Gene3D" id="3.90.1280.10">
    <property type="entry name" value="HSP33 redox switch-like"/>
    <property type="match status" value="1"/>
</dbReference>
<dbReference type="HOGENOM" id="CLU_054493_0_0_4"/>
<dbReference type="Gene3D" id="1.10.287.480">
    <property type="entry name" value="helix hairpin bin"/>
    <property type="match status" value="1"/>
</dbReference>
<evidence type="ECO:0000256" key="6">
    <source>
        <dbReference type="HAMAP-Rule" id="MF_00117"/>
    </source>
</evidence>
<dbReference type="EMBL" id="AFHS01000016">
    <property type="protein sequence ID" value="EGK10914.1"/>
    <property type="molecule type" value="Genomic_DNA"/>
</dbReference>
<organism evidence="7 8">
    <name type="scientific">Kingella kingae ATCC 23330</name>
    <dbReference type="NCBI Taxonomy" id="887327"/>
    <lineage>
        <taxon>Bacteria</taxon>
        <taxon>Pseudomonadati</taxon>
        <taxon>Pseudomonadota</taxon>
        <taxon>Betaproteobacteria</taxon>
        <taxon>Neisseriales</taxon>
        <taxon>Neisseriaceae</taxon>
        <taxon>Kingella</taxon>
    </lineage>
</organism>
<comment type="caution">
    <text evidence="7">The sequence shown here is derived from an EMBL/GenBank/DDBJ whole genome shotgun (WGS) entry which is preliminary data.</text>
</comment>
<dbReference type="InterPro" id="IPR016153">
    <property type="entry name" value="Heat_shock_Hsp33_N"/>
</dbReference>
<dbReference type="AlphaFoldDB" id="F5S5P3"/>
<evidence type="ECO:0000313" key="7">
    <source>
        <dbReference type="EMBL" id="EGK10914.1"/>
    </source>
</evidence>